<name>A0A1B7I4L0_9ENTR</name>
<dbReference type="AlphaFoldDB" id="A0A1B7I4L0"/>
<comment type="caution">
    <text evidence="1">The sequence shown here is derived from an EMBL/GenBank/DDBJ whole genome shotgun (WGS) entry which is preliminary data.</text>
</comment>
<organism evidence="1 2">
    <name type="scientific">Buttiauxella gaviniae ATCC 51604</name>
    <dbReference type="NCBI Taxonomy" id="1354253"/>
    <lineage>
        <taxon>Bacteria</taxon>
        <taxon>Pseudomonadati</taxon>
        <taxon>Pseudomonadota</taxon>
        <taxon>Gammaproteobacteria</taxon>
        <taxon>Enterobacterales</taxon>
        <taxon>Enterobacteriaceae</taxon>
        <taxon>Buttiauxella</taxon>
    </lineage>
</organism>
<keyword evidence="1" id="KW-0413">Isomerase</keyword>
<accession>A0A1B7I4L0</accession>
<sequence length="507" mass="53585">MTWPTVDVNQLNQLQGETNEIERVMLFVGSLKATGGTATAAVLSGGVLATGDKTITKFTAVTDGAFKLTINGTLKNVSGLDLSAVTTLAEVATAVSAKLSTLATVTWNDSDSRFVVTTLNTGAAATLTVATAGSSGTDLSVLLKLTAAAGAVVVPGHAGASVPNAGKVLPVNTQTDFDVLLGAGNSVLKTDLQAAMRNAGQNWFAYVWVMDGSSPSGTFADAVKAAQAVCSVEGVVLCDEIAAKDDITLAGTLIADVLAKYQRWIHVYLSVQGVQKTEAWADYLARVTAYQDGIADAGVTLIPRLFGAEPGVYVGRLCNRAVTIADSPARVKTGPVVGLNSTGNKPVDKDGNELGLDTLQALSKARFSVPMWYPDYDGYYWSDGITLDAEGGDYQAIENKRVVDKVCRRVRLLAIAKIADRSLNSTPTSMASHQQYFAGPMREMSRTMRIQGVTFPGEVMPPQDGDVQILWRSKTQVEIYIIVRTYECPKGIKASVMLDLSLQGGNA</sequence>
<dbReference type="InterPro" id="IPR019694">
    <property type="entry name" value="Phage_HP1_Orf23"/>
</dbReference>
<dbReference type="RefSeq" id="WP_064512307.1">
    <property type="nucleotide sequence ID" value="NZ_LXEP01000006.1"/>
</dbReference>
<dbReference type="EMBL" id="LXEP01000006">
    <property type="protein sequence ID" value="OAT23282.1"/>
    <property type="molecule type" value="Genomic_DNA"/>
</dbReference>
<proteinExistence type="predicted"/>
<dbReference type="Proteomes" id="UP000078504">
    <property type="component" value="Unassembled WGS sequence"/>
</dbReference>
<evidence type="ECO:0000313" key="1">
    <source>
        <dbReference type="EMBL" id="OAT23282.1"/>
    </source>
</evidence>
<reference evidence="1 2" key="1">
    <citation type="submission" date="2016-04" db="EMBL/GenBank/DDBJ databases">
        <title>ATOL: Assembling a taxonomically balanced genome-scale reconstruction of the evolutionary history of the Enterobacteriaceae.</title>
        <authorList>
            <person name="Plunkett G.III."/>
            <person name="Neeno-Eckwall E.C."/>
            <person name="Glasner J.D."/>
            <person name="Perna N.T."/>
        </authorList>
    </citation>
    <scope>NUCLEOTIDE SEQUENCE [LARGE SCALE GENOMIC DNA]</scope>
    <source>
        <strain evidence="1 2">ATCC 51604</strain>
    </source>
</reference>
<evidence type="ECO:0000313" key="2">
    <source>
        <dbReference type="Proteomes" id="UP000078504"/>
    </source>
</evidence>
<dbReference type="PATRIC" id="fig|1354253.4.peg.779"/>
<dbReference type="Pfam" id="PF10758">
    <property type="entry name" value="DUF2586"/>
    <property type="match status" value="1"/>
</dbReference>
<dbReference type="GO" id="GO:0016853">
    <property type="term" value="F:isomerase activity"/>
    <property type="evidence" value="ECO:0007669"/>
    <property type="project" value="UniProtKB-KW"/>
</dbReference>
<protein>
    <submittedName>
        <fullName evidence="1">Topoisomerase IA</fullName>
    </submittedName>
</protein>
<gene>
    <name evidence="1" type="ORF">M977_00757</name>
</gene>